<evidence type="ECO:0000256" key="2">
    <source>
        <dbReference type="ARBA" id="ARBA00010120"/>
    </source>
</evidence>
<evidence type="ECO:0000313" key="12">
    <source>
        <dbReference type="EMBL" id="KAJ6687088.1"/>
    </source>
</evidence>
<comment type="caution">
    <text evidence="12">The sequence shown here is derived from an EMBL/GenBank/DDBJ whole genome shotgun (WGS) entry which is preliminary data.</text>
</comment>
<comment type="subcellular location">
    <subcellularLocation>
        <location evidence="1">Endoplasmic reticulum membrane</location>
        <topology evidence="1">Multi-pass membrane protein</topology>
    </subcellularLocation>
</comment>
<dbReference type="GO" id="GO:0006621">
    <property type="term" value="P:protein retention in ER lumen"/>
    <property type="evidence" value="ECO:0007669"/>
    <property type="project" value="InterPro"/>
</dbReference>
<reference evidence="12" key="2">
    <citation type="journal article" date="2023" name="Int. J. Mol. Sci.">
        <title>De Novo Assembly and Annotation of 11 Diverse Shrub Willow (Salix) Genomes Reveals Novel Gene Organization in Sex-Linked Regions.</title>
        <authorList>
            <person name="Hyden B."/>
            <person name="Feng K."/>
            <person name="Yates T.B."/>
            <person name="Jawdy S."/>
            <person name="Cereghino C."/>
            <person name="Smart L.B."/>
            <person name="Muchero W."/>
        </authorList>
    </citation>
    <scope>NUCLEOTIDE SEQUENCE</scope>
    <source>
        <tissue evidence="12">Shoot tip</tissue>
    </source>
</reference>
<reference evidence="12" key="1">
    <citation type="submission" date="2022-11" db="EMBL/GenBank/DDBJ databases">
        <authorList>
            <person name="Hyden B.L."/>
            <person name="Feng K."/>
            <person name="Yates T."/>
            <person name="Jawdy S."/>
            <person name="Smart L.B."/>
            <person name="Muchero W."/>
        </authorList>
    </citation>
    <scope>NUCLEOTIDE SEQUENCE</scope>
    <source>
        <tissue evidence="12">Shoot tip</tissue>
    </source>
</reference>
<dbReference type="GO" id="GO:0016192">
    <property type="term" value="P:vesicle-mediated transport"/>
    <property type="evidence" value="ECO:0007669"/>
    <property type="project" value="UniProtKB-KW"/>
</dbReference>
<keyword evidence="7" id="KW-0653">Protein transport</keyword>
<evidence type="ECO:0000256" key="8">
    <source>
        <dbReference type="ARBA" id="ARBA00022989"/>
    </source>
</evidence>
<feature type="transmembrane region" description="Helical" evidence="11">
    <location>
        <begin position="170"/>
        <end position="191"/>
    </location>
</feature>
<dbReference type="PRINTS" id="PR00660">
    <property type="entry name" value="ERLUMENR"/>
</dbReference>
<keyword evidence="10 12" id="KW-0675">Receptor</keyword>
<feature type="transmembrane region" description="Helical" evidence="11">
    <location>
        <begin position="21"/>
        <end position="42"/>
    </location>
</feature>
<evidence type="ECO:0000256" key="3">
    <source>
        <dbReference type="ARBA" id="ARBA00022448"/>
    </source>
</evidence>
<evidence type="ECO:0000256" key="5">
    <source>
        <dbReference type="ARBA" id="ARBA00022824"/>
    </source>
</evidence>
<proteinExistence type="inferred from homology"/>
<gene>
    <name evidence="12" type="ORF">OIU79_016759</name>
</gene>
<comment type="similarity">
    <text evidence="2">Belongs to the ERD2 family.</text>
</comment>
<evidence type="ECO:0000256" key="11">
    <source>
        <dbReference type="SAM" id="Phobius"/>
    </source>
</evidence>
<feature type="transmembrane region" description="Helical" evidence="11">
    <location>
        <begin position="48"/>
        <end position="66"/>
    </location>
</feature>
<name>A0A9Q0PF52_SALPP</name>
<feature type="transmembrane region" description="Helical" evidence="11">
    <location>
        <begin position="211"/>
        <end position="233"/>
    </location>
</feature>
<evidence type="ECO:0000313" key="13">
    <source>
        <dbReference type="Proteomes" id="UP001151532"/>
    </source>
</evidence>
<dbReference type="EMBL" id="JAPFFK010000019">
    <property type="protein sequence ID" value="KAJ6687088.1"/>
    <property type="molecule type" value="Genomic_DNA"/>
</dbReference>
<protein>
    <submittedName>
        <fullName evidence="12">ER LUMEN PROTEIN-RETAINING RECEPTOR C28H8.4-RELATED</fullName>
    </submittedName>
</protein>
<keyword evidence="4 11" id="KW-0812">Transmembrane</keyword>
<dbReference type="GO" id="GO:0015031">
    <property type="term" value="P:protein transport"/>
    <property type="evidence" value="ECO:0007669"/>
    <property type="project" value="UniProtKB-KW"/>
</dbReference>
<evidence type="ECO:0000256" key="6">
    <source>
        <dbReference type="ARBA" id="ARBA00022892"/>
    </source>
</evidence>
<keyword evidence="6" id="KW-0931">ER-Golgi transport</keyword>
<evidence type="ECO:0000256" key="10">
    <source>
        <dbReference type="ARBA" id="ARBA00023170"/>
    </source>
</evidence>
<dbReference type="PANTHER" id="PTHR10585">
    <property type="entry name" value="ER LUMEN PROTEIN RETAINING RECEPTOR"/>
    <property type="match status" value="1"/>
</dbReference>
<dbReference type="InterPro" id="IPR000133">
    <property type="entry name" value="ER_ret_rcpt"/>
</dbReference>
<dbReference type="GO" id="GO:0046923">
    <property type="term" value="F:ER retention sequence binding"/>
    <property type="evidence" value="ECO:0007669"/>
    <property type="project" value="InterPro"/>
</dbReference>
<organism evidence="12 13">
    <name type="scientific">Salix purpurea</name>
    <name type="common">Purple osier willow</name>
    <dbReference type="NCBI Taxonomy" id="77065"/>
    <lineage>
        <taxon>Eukaryota</taxon>
        <taxon>Viridiplantae</taxon>
        <taxon>Streptophyta</taxon>
        <taxon>Embryophyta</taxon>
        <taxon>Tracheophyta</taxon>
        <taxon>Spermatophyta</taxon>
        <taxon>Magnoliopsida</taxon>
        <taxon>eudicotyledons</taxon>
        <taxon>Gunneridae</taxon>
        <taxon>Pentapetalae</taxon>
        <taxon>rosids</taxon>
        <taxon>fabids</taxon>
        <taxon>Malpighiales</taxon>
        <taxon>Salicaceae</taxon>
        <taxon>Saliceae</taxon>
        <taxon>Salix</taxon>
    </lineage>
</organism>
<evidence type="ECO:0000256" key="1">
    <source>
        <dbReference type="ARBA" id="ARBA00004477"/>
    </source>
</evidence>
<feature type="transmembrane region" description="Helical" evidence="11">
    <location>
        <begin position="141"/>
        <end position="158"/>
    </location>
</feature>
<dbReference type="OrthoDB" id="7694678at2759"/>
<feature type="transmembrane region" description="Helical" evidence="11">
    <location>
        <begin position="110"/>
        <end position="129"/>
    </location>
</feature>
<accession>A0A9Q0PF52</accession>
<dbReference type="GO" id="GO:0005789">
    <property type="term" value="C:endoplasmic reticulum membrane"/>
    <property type="evidence" value="ECO:0007669"/>
    <property type="project" value="UniProtKB-SubCell"/>
</dbReference>
<sequence length="264" mass="29938">MGEKRAPPVDVLFGRVRRQSMRVKILAGVVLALCSLVALKHLVRDHEYFFIFSEAIHAAGIFVLIYKLTTHKNCSGLSLKTQEITALFFRAARLACSVLMELDAHAALDIASLISTAWVVPCIVLALIVNPFTRFSYFSQVLWAFCVFLESVSVLPQLRLMQNAKMIEPFTAHYVFALGAARFLSCAHWIIQVYETRGMYLFLIGSGYFWLPAALLAEAVQTFILADFCYYYVKRESRLDHMIKPFTINDLEVIIKINVLSMIP</sequence>
<evidence type="ECO:0000256" key="9">
    <source>
        <dbReference type="ARBA" id="ARBA00023136"/>
    </source>
</evidence>
<dbReference type="AlphaFoldDB" id="A0A9Q0PF52"/>
<dbReference type="Proteomes" id="UP001151532">
    <property type="component" value="Chromosome 2"/>
</dbReference>
<evidence type="ECO:0000256" key="7">
    <source>
        <dbReference type="ARBA" id="ARBA00022927"/>
    </source>
</evidence>
<keyword evidence="13" id="KW-1185">Reference proteome</keyword>
<keyword evidence="8 11" id="KW-1133">Transmembrane helix</keyword>
<keyword evidence="9 11" id="KW-0472">Membrane</keyword>
<keyword evidence="3" id="KW-0813">Transport</keyword>
<evidence type="ECO:0000256" key="4">
    <source>
        <dbReference type="ARBA" id="ARBA00022692"/>
    </source>
</evidence>
<keyword evidence="5" id="KW-0256">Endoplasmic reticulum</keyword>
<dbReference type="Pfam" id="PF00810">
    <property type="entry name" value="ER_lumen_recept"/>
    <property type="match status" value="1"/>
</dbReference>